<dbReference type="AlphaFoldDB" id="A0A6A5Y667"/>
<dbReference type="GeneID" id="54278483"/>
<feature type="compositionally biased region" description="Low complexity" evidence="1">
    <location>
        <begin position="859"/>
        <end position="882"/>
    </location>
</feature>
<dbReference type="Proteomes" id="UP000799778">
    <property type="component" value="Unassembled WGS sequence"/>
</dbReference>
<evidence type="ECO:0000256" key="1">
    <source>
        <dbReference type="SAM" id="MobiDB-lite"/>
    </source>
</evidence>
<evidence type="ECO:0000259" key="3">
    <source>
        <dbReference type="PROSITE" id="PS51468"/>
    </source>
</evidence>
<dbReference type="Pfam" id="PF08487">
    <property type="entry name" value="VIT"/>
    <property type="match status" value="1"/>
</dbReference>
<feature type="compositionally biased region" description="Basic and acidic residues" evidence="1">
    <location>
        <begin position="506"/>
        <end position="515"/>
    </location>
</feature>
<feature type="region of interest" description="Disordered" evidence="1">
    <location>
        <begin position="506"/>
        <end position="536"/>
    </location>
</feature>
<feature type="compositionally biased region" description="Low complexity" evidence="1">
    <location>
        <begin position="757"/>
        <end position="766"/>
    </location>
</feature>
<dbReference type="InterPro" id="IPR002035">
    <property type="entry name" value="VWF_A"/>
</dbReference>
<evidence type="ECO:0000313" key="5">
    <source>
        <dbReference type="Proteomes" id="UP000799778"/>
    </source>
</evidence>
<dbReference type="InterPro" id="IPR013694">
    <property type="entry name" value="VIT"/>
</dbReference>
<dbReference type="Gene3D" id="3.40.50.410">
    <property type="entry name" value="von Willebrand factor, type A domain"/>
    <property type="match status" value="1"/>
</dbReference>
<sequence length="1035" mass="112138">MSFFSNPSAVWHQHPSGLYFLSESTSKVYVPQIDVNVHSTIISTTSRTVLTQTYINPSDTKGIRELRYIFPLYDGVSVVGFTCQVAGRTIVGEVKEKEEAKAVFDQAVSQGQTAALLDQVPNASDVFTTTIGNVPAGAKIIVQITYLGELKHDMEVDGVRFTIPTVICPRYGDFPYCSSLHTASNIIQNGISITIDAEMAEGSFIQQMRSPTHPIAMSMGTTTTAPNAEPSMNKASATLSLGTVHLDKDFVVQIVAKDTGVPKAILETHPTIPNQRALMATLVPKFSLPPEMPEVVFVCDRSGSMSGSGIALAVQALKVFLKSLPLGVKFNICSFGSSYSFLWPRSVTYSQQTLQEATLHVETFQANYGGTEMLMPLKAAIANRWSDMPLDVMLLTDGSIWNQQELFDHLNDEITTKKTPLRVFTLGVGSGASTALIEGVARAGNGFAQTVADGEKMDAKVVRMLKGALSPHIDDYTLEVKYSEELDDFELVERVVDSLNVKLDLNDEKQEDKPKPISLFDPAANPDAEHHPKNQTKYSHLPKIAIPKIIEAPLRIPTLFAFNRTTVYLLLGPDAPREMPISVTLRGTSKHGPLELEIPIQVLDTPGETIHQLAAKRAIVELEQGRGWLTEAKDAETGELLKKKCEGRFQDMVEREAVRLGVQFQVGGKYCSFVAVEKNGSPDQANADGEWWDAKGTRRTFALDERLQEDVSRPSFGGGVSLGRLGPSSPSTSRKKLQLMARQEMDSGSTPQPLMMQQQQQQQQQQRLHMPPSGQALQPQMCGFSMPATQSLGGMTSVDSWSVGRPQSTGYGLSPSQSHGSTPSPLPSTSGYYAAQPKNPFAPSPAQTTSFNSAAARYSPTSSSPVSNSPALFGGSSSSSTTAQPAFGSANPAPWSPQPATFNPFTPFSGARAAPPPPPPAPSAYTTTTPQTDDAILTTLISLQSFSGYWDLEPALLSAISLSESSAEALLKAKEISDVDARRKVATAIAVAYMETRLVALRNSWELVVEKARRWLEGEEEGEALVGRVKGAGFW</sequence>
<dbReference type="RefSeq" id="XP_033388600.1">
    <property type="nucleotide sequence ID" value="XM_033521086.1"/>
</dbReference>
<protein>
    <submittedName>
        <fullName evidence="4">VIT-domain-containing protein</fullName>
    </submittedName>
</protein>
<keyword evidence="5" id="KW-1185">Reference proteome</keyword>
<accession>A0A6A5Y667</accession>
<dbReference type="Pfam" id="PF13768">
    <property type="entry name" value="VWA_3"/>
    <property type="match status" value="1"/>
</dbReference>
<dbReference type="PANTHER" id="PTHR45737:SF6">
    <property type="entry name" value="VON WILLEBRAND FACTOR A DOMAIN-CONTAINING PROTEIN 5A"/>
    <property type="match status" value="1"/>
</dbReference>
<name>A0A6A5Y667_9PLEO</name>
<feature type="compositionally biased region" description="Polar residues" evidence="1">
    <location>
        <begin position="787"/>
        <end position="817"/>
    </location>
</feature>
<reference evidence="4" key="1">
    <citation type="journal article" date="2020" name="Stud. Mycol.">
        <title>101 Dothideomycetes genomes: a test case for predicting lifestyles and emergence of pathogens.</title>
        <authorList>
            <person name="Haridas S."/>
            <person name="Albert R."/>
            <person name="Binder M."/>
            <person name="Bloem J."/>
            <person name="Labutti K."/>
            <person name="Salamov A."/>
            <person name="Andreopoulos B."/>
            <person name="Baker S."/>
            <person name="Barry K."/>
            <person name="Bills G."/>
            <person name="Bluhm B."/>
            <person name="Cannon C."/>
            <person name="Castanera R."/>
            <person name="Culley D."/>
            <person name="Daum C."/>
            <person name="Ezra D."/>
            <person name="Gonzalez J."/>
            <person name="Henrissat B."/>
            <person name="Kuo A."/>
            <person name="Liang C."/>
            <person name="Lipzen A."/>
            <person name="Lutzoni F."/>
            <person name="Magnuson J."/>
            <person name="Mondo S."/>
            <person name="Nolan M."/>
            <person name="Ohm R."/>
            <person name="Pangilinan J."/>
            <person name="Park H.-J."/>
            <person name="Ramirez L."/>
            <person name="Alfaro M."/>
            <person name="Sun H."/>
            <person name="Tritt A."/>
            <person name="Yoshinaga Y."/>
            <person name="Zwiers L.-H."/>
            <person name="Turgeon B."/>
            <person name="Goodwin S."/>
            <person name="Spatafora J."/>
            <person name="Crous P."/>
            <person name="Grigoriev I."/>
        </authorList>
    </citation>
    <scope>NUCLEOTIDE SEQUENCE</scope>
    <source>
        <strain evidence="4">CBS 175.79</strain>
    </source>
</reference>
<evidence type="ECO:0000313" key="4">
    <source>
        <dbReference type="EMBL" id="KAF2020261.1"/>
    </source>
</evidence>
<feature type="domain" description="VWFA" evidence="2">
    <location>
        <begin position="294"/>
        <end position="495"/>
    </location>
</feature>
<feature type="domain" description="VIT" evidence="3">
    <location>
        <begin position="16"/>
        <end position="148"/>
    </location>
</feature>
<proteinExistence type="predicted"/>
<dbReference type="PROSITE" id="PS51468">
    <property type="entry name" value="VIT"/>
    <property type="match status" value="1"/>
</dbReference>
<dbReference type="OrthoDB" id="1729737at2759"/>
<dbReference type="SUPFAM" id="SSF53300">
    <property type="entry name" value="vWA-like"/>
    <property type="match status" value="1"/>
</dbReference>
<dbReference type="EMBL" id="ML978067">
    <property type="protein sequence ID" value="KAF2020261.1"/>
    <property type="molecule type" value="Genomic_DNA"/>
</dbReference>
<dbReference type="InterPro" id="IPR036465">
    <property type="entry name" value="vWFA_dom_sf"/>
</dbReference>
<feature type="region of interest" description="Disordered" evidence="1">
    <location>
        <begin position="710"/>
        <end position="927"/>
    </location>
</feature>
<feature type="compositionally biased region" description="Low complexity" evidence="1">
    <location>
        <begin position="818"/>
        <end position="831"/>
    </location>
</feature>
<evidence type="ECO:0000259" key="2">
    <source>
        <dbReference type="PROSITE" id="PS50234"/>
    </source>
</evidence>
<dbReference type="PROSITE" id="PS50234">
    <property type="entry name" value="VWFA"/>
    <property type="match status" value="1"/>
</dbReference>
<dbReference type="SMART" id="SM00609">
    <property type="entry name" value="VIT"/>
    <property type="match status" value="1"/>
</dbReference>
<feature type="compositionally biased region" description="Polar residues" evidence="1">
    <location>
        <begin position="746"/>
        <end position="756"/>
    </location>
</feature>
<dbReference type="SMART" id="SM00327">
    <property type="entry name" value="VWA"/>
    <property type="match status" value="1"/>
</dbReference>
<dbReference type="PANTHER" id="PTHR45737">
    <property type="entry name" value="VON WILLEBRAND FACTOR A DOMAIN-CONTAINING PROTEIN 5A"/>
    <property type="match status" value="1"/>
</dbReference>
<gene>
    <name evidence="4" type="ORF">BU24DRAFT_136052</name>
</gene>
<organism evidence="4 5">
    <name type="scientific">Aaosphaeria arxii CBS 175.79</name>
    <dbReference type="NCBI Taxonomy" id="1450172"/>
    <lineage>
        <taxon>Eukaryota</taxon>
        <taxon>Fungi</taxon>
        <taxon>Dikarya</taxon>
        <taxon>Ascomycota</taxon>
        <taxon>Pezizomycotina</taxon>
        <taxon>Dothideomycetes</taxon>
        <taxon>Pleosporomycetidae</taxon>
        <taxon>Pleosporales</taxon>
        <taxon>Pleosporales incertae sedis</taxon>
        <taxon>Aaosphaeria</taxon>
    </lineage>
</organism>